<comment type="caution">
    <text evidence="2">The sequence shown here is derived from an EMBL/GenBank/DDBJ whole genome shotgun (WGS) entry which is preliminary data.</text>
</comment>
<evidence type="ECO:0000256" key="1">
    <source>
        <dbReference type="SAM" id="Phobius"/>
    </source>
</evidence>
<dbReference type="HOGENOM" id="CLU_1584750_0_0_6"/>
<protein>
    <submittedName>
        <fullName evidence="2">Uncharacterized protein</fullName>
    </submittedName>
</protein>
<dbReference type="OrthoDB" id="1798417at2"/>
<accession>A4BSE3</accession>
<keyword evidence="1" id="KW-1133">Transmembrane helix</keyword>
<keyword evidence="1" id="KW-0472">Membrane</keyword>
<keyword evidence="3" id="KW-1185">Reference proteome</keyword>
<evidence type="ECO:0000313" key="2">
    <source>
        <dbReference type="EMBL" id="EAR21403.1"/>
    </source>
</evidence>
<feature type="transmembrane region" description="Helical" evidence="1">
    <location>
        <begin position="49"/>
        <end position="73"/>
    </location>
</feature>
<gene>
    <name evidence="2" type="ORF">NB231_13451</name>
</gene>
<organism evidence="2 3">
    <name type="scientific">Nitrococcus mobilis Nb-231</name>
    <dbReference type="NCBI Taxonomy" id="314278"/>
    <lineage>
        <taxon>Bacteria</taxon>
        <taxon>Pseudomonadati</taxon>
        <taxon>Pseudomonadota</taxon>
        <taxon>Gammaproteobacteria</taxon>
        <taxon>Chromatiales</taxon>
        <taxon>Ectothiorhodospiraceae</taxon>
        <taxon>Nitrococcus</taxon>
    </lineage>
</organism>
<dbReference type="RefSeq" id="WP_005003469.1">
    <property type="nucleotide sequence ID" value="NZ_CH672427.1"/>
</dbReference>
<dbReference type="EMBL" id="AAOF01000009">
    <property type="protein sequence ID" value="EAR21403.1"/>
    <property type="molecule type" value="Genomic_DNA"/>
</dbReference>
<dbReference type="eggNOG" id="ENOG502ZHIV">
    <property type="taxonomic scope" value="Bacteria"/>
</dbReference>
<name>A4BSE3_9GAMM</name>
<keyword evidence="1" id="KW-0812">Transmembrane</keyword>
<dbReference type="AlphaFoldDB" id="A4BSE3"/>
<dbReference type="Proteomes" id="UP000003374">
    <property type="component" value="Unassembled WGS sequence"/>
</dbReference>
<reference evidence="2 3" key="1">
    <citation type="submission" date="2006-02" db="EMBL/GenBank/DDBJ databases">
        <authorList>
            <person name="Waterbury J."/>
            <person name="Ferriera S."/>
            <person name="Johnson J."/>
            <person name="Kravitz S."/>
            <person name="Halpern A."/>
            <person name="Remington K."/>
            <person name="Beeson K."/>
            <person name="Tran B."/>
            <person name="Rogers Y.-H."/>
            <person name="Friedman R."/>
            <person name="Venter J.C."/>
        </authorList>
    </citation>
    <scope>NUCLEOTIDE SEQUENCE [LARGE SCALE GENOMIC DNA]</scope>
    <source>
        <strain evidence="2 3">Nb-231</strain>
    </source>
</reference>
<proteinExistence type="predicted"/>
<feature type="transmembrane region" description="Helical" evidence="1">
    <location>
        <begin position="140"/>
        <end position="159"/>
    </location>
</feature>
<feature type="transmembrane region" description="Helical" evidence="1">
    <location>
        <begin position="94"/>
        <end position="120"/>
    </location>
</feature>
<sequence>MTNRGLAVLGIRLFALFIALQALLSSLQPYSRWRHAPASEPITGTSALLGLLLCLMVAGLLWVCVGRIADWVLPARRGHLLAHGDTVTVSDAQIIAYSAVGLYLVADSLPDILLTFWPLLSSYAQMGGSPEQLSLVAAGIRFALGITLFFGGRGLAGLVRQLRRAPMR</sequence>
<evidence type="ECO:0000313" key="3">
    <source>
        <dbReference type="Proteomes" id="UP000003374"/>
    </source>
</evidence>